<dbReference type="InterPro" id="IPR011043">
    <property type="entry name" value="Gal_Oxase/kelch_b-propeller"/>
</dbReference>
<dbReference type="Pfam" id="PF08268">
    <property type="entry name" value="FBA_3"/>
    <property type="match status" value="1"/>
</dbReference>
<organism evidence="2 3">
    <name type="scientific">Tanacetum coccineum</name>
    <dbReference type="NCBI Taxonomy" id="301880"/>
    <lineage>
        <taxon>Eukaryota</taxon>
        <taxon>Viridiplantae</taxon>
        <taxon>Streptophyta</taxon>
        <taxon>Embryophyta</taxon>
        <taxon>Tracheophyta</taxon>
        <taxon>Spermatophyta</taxon>
        <taxon>Magnoliopsida</taxon>
        <taxon>eudicotyledons</taxon>
        <taxon>Gunneridae</taxon>
        <taxon>Pentapetalae</taxon>
        <taxon>asterids</taxon>
        <taxon>campanulids</taxon>
        <taxon>Asterales</taxon>
        <taxon>Asteraceae</taxon>
        <taxon>Asteroideae</taxon>
        <taxon>Anthemideae</taxon>
        <taxon>Anthemidinae</taxon>
        <taxon>Tanacetum</taxon>
    </lineage>
</organism>
<proteinExistence type="predicted"/>
<comment type="caution">
    <text evidence="2">The sequence shown here is derived from an EMBL/GenBank/DDBJ whole genome shotgun (WGS) entry which is preliminary data.</text>
</comment>
<evidence type="ECO:0000259" key="1">
    <source>
        <dbReference type="Pfam" id="PF08268"/>
    </source>
</evidence>
<sequence length="234" mass="27124">MLRGSTSSYAFLYTIEDHDMVRKNLFTIVHVLGTDSWREIPQVPPYPITGGAVYANGCLHWLVSFIDIKTKDGGRPAIWFDVKKEEFGLIDPPKRTCGLWREYICSYDHLVDLNGEVGYVFCKTMDVWVLKQKQWVPHCHFKEYPSGRREVLECWNKDGDMLIRTGVQGDYRFYVYNLKSDVLHRTNIAVPDNGHSNIFMHLNKLFSIHGIGTNSFPMERSDLKKSCQRLLSLN</sequence>
<evidence type="ECO:0000313" key="3">
    <source>
        <dbReference type="Proteomes" id="UP001151760"/>
    </source>
</evidence>
<reference evidence="2" key="2">
    <citation type="submission" date="2022-01" db="EMBL/GenBank/DDBJ databases">
        <authorList>
            <person name="Yamashiro T."/>
            <person name="Shiraishi A."/>
            <person name="Satake H."/>
            <person name="Nakayama K."/>
        </authorList>
    </citation>
    <scope>NUCLEOTIDE SEQUENCE</scope>
</reference>
<dbReference type="PANTHER" id="PTHR31672">
    <property type="entry name" value="BNACNNG10540D PROTEIN"/>
    <property type="match status" value="1"/>
</dbReference>
<dbReference type="Proteomes" id="UP001151760">
    <property type="component" value="Unassembled WGS sequence"/>
</dbReference>
<gene>
    <name evidence="2" type="ORF">Tco_1070522</name>
</gene>
<dbReference type="SUPFAM" id="SSF50965">
    <property type="entry name" value="Galactose oxidase, central domain"/>
    <property type="match status" value="1"/>
</dbReference>
<protein>
    <submittedName>
        <fullName evidence="2">F-box domain containing protein</fullName>
    </submittedName>
</protein>
<dbReference type="PANTHER" id="PTHR31672:SF13">
    <property type="entry name" value="F-BOX PROTEIN CPR30-LIKE"/>
    <property type="match status" value="1"/>
</dbReference>
<dbReference type="EMBL" id="BQNB010019765">
    <property type="protein sequence ID" value="GJT88805.1"/>
    <property type="molecule type" value="Genomic_DNA"/>
</dbReference>
<reference evidence="2" key="1">
    <citation type="journal article" date="2022" name="Int. J. Mol. Sci.">
        <title>Draft Genome of Tanacetum Coccineum: Genomic Comparison of Closely Related Tanacetum-Family Plants.</title>
        <authorList>
            <person name="Yamashiro T."/>
            <person name="Shiraishi A."/>
            <person name="Nakayama K."/>
            <person name="Satake H."/>
        </authorList>
    </citation>
    <scope>NUCLEOTIDE SEQUENCE</scope>
</reference>
<name>A0ABQ5HLM4_9ASTR</name>
<evidence type="ECO:0000313" key="2">
    <source>
        <dbReference type="EMBL" id="GJT88805.1"/>
    </source>
</evidence>
<dbReference type="InterPro" id="IPR050796">
    <property type="entry name" value="SCF_F-box_component"/>
</dbReference>
<dbReference type="InterPro" id="IPR013187">
    <property type="entry name" value="F-box-assoc_dom_typ3"/>
</dbReference>
<keyword evidence="3" id="KW-1185">Reference proteome</keyword>
<accession>A0ABQ5HLM4</accession>
<feature type="domain" description="F-box associated beta-propeller type 3" evidence="1">
    <location>
        <begin position="28"/>
        <end position="192"/>
    </location>
</feature>